<dbReference type="InterPro" id="IPR036179">
    <property type="entry name" value="Ig-like_dom_sf"/>
</dbReference>
<gene>
    <name evidence="1" type="ORF">CGI_10003447</name>
</gene>
<evidence type="ECO:0000313" key="1">
    <source>
        <dbReference type="EMBL" id="EKC21725.1"/>
    </source>
</evidence>
<dbReference type="AlphaFoldDB" id="K1PYV7"/>
<dbReference type="InterPro" id="IPR013783">
    <property type="entry name" value="Ig-like_fold"/>
</dbReference>
<organism evidence="1">
    <name type="scientific">Magallana gigas</name>
    <name type="common">Pacific oyster</name>
    <name type="synonym">Crassostrea gigas</name>
    <dbReference type="NCBI Taxonomy" id="29159"/>
    <lineage>
        <taxon>Eukaryota</taxon>
        <taxon>Metazoa</taxon>
        <taxon>Spiralia</taxon>
        <taxon>Lophotrochozoa</taxon>
        <taxon>Mollusca</taxon>
        <taxon>Bivalvia</taxon>
        <taxon>Autobranchia</taxon>
        <taxon>Pteriomorphia</taxon>
        <taxon>Ostreida</taxon>
        <taxon>Ostreoidea</taxon>
        <taxon>Ostreidae</taxon>
        <taxon>Magallana</taxon>
    </lineage>
</organism>
<proteinExistence type="predicted"/>
<dbReference type="InParanoid" id="K1PYV7"/>
<dbReference type="EMBL" id="JH816084">
    <property type="protein sequence ID" value="EKC21725.1"/>
    <property type="molecule type" value="Genomic_DNA"/>
</dbReference>
<sequence length="343" mass="38730">MVFRMGDLVIQGLKATDTGLYSCRLHYTERKVLTVGVYSLYVRADYGATLVTQGREIHLQCHAHLLGVLYPGSVKSWFQNEKITSLHEISAKRKQSDVIKKASAKLEGNWTCVVYNPFNEKKWTTAFYNIKVLPSPKGVALIWDYVKHNVKKTILMLCGFFCFIMVISSIFIDMVEKKMKKQEKIASKIEHKLLENSGCGFYDNDGNFCYTDKEGNVVVCKDSDDEGKKAATNLTAKVIDMGKAALEKTKDLIEGSIGESAESTKSTESSKDDVNKNAANVSTTQTIDSFSFEDNTLLSYVDEDTSWVYEDSENSFTETDSFDDSYNQNRPLLSSHNYHVNFR</sequence>
<dbReference type="SUPFAM" id="SSF48726">
    <property type="entry name" value="Immunoglobulin"/>
    <property type="match status" value="1"/>
</dbReference>
<reference evidence="1" key="1">
    <citation type="journal article" date="2012" name="Nature">
        <title>The oyster genome reveals stress adaptation and complexity of shell formation.</title>
        <authorList>
            <person name="Zhang G."/>
            <person name="Fang X."/>
            <person name="Guo X."/>
            <person name="Li L."/>
            <person name="Luo R."/>
            <person name="Xu F."/>
            <person name="Yang P."/>
            <person name="Zhang L."/>
            <person name="Wang X."/>
            <person name="Qi H."/>
            <person name="Xiong Z."/>
            <person name="Que H."/>
            <person name="Xie Y."/>
            <person name="Holland P.W."/>
            <person name="Paps J."/>
            <person name="Zhu Y."/>
            <person name="Wu F."/>
            <person name="Chen Y."/>
            <person name="Wang J."/>
            <person name="Peng C."/>
            <person name="Meng J."/>
            <person name="Yang L."/>
            <person name="Liu J."/>
            <person name="Wen B."/>
            <person name="Zhang N."/>
            <person name="Huang Z."/>
            <person name="Zhu Q."/>
            <person name="Feng Y."/>
            <person name="Mount A."/>
            <person name="Hedgecock D."/>
            <person name="Xu Z."/>
            <person name="Liu Y."/>
            <person name="Domazet-Loso T."/>
            <person name="Du Y."/>
            <person name="Sun X."/>
            <person name="Zhang S."/>
            <person name="Liu B."/>
            <person name="Cheng P."/>
            <person name="Jiang X."/>
            <person name="Li J."/>
            <person name="Fan D."/>
            <person name="Wang W."/>
            <person name="Fu W."/>
            <person name="Wang T."/>
            <person name="Wang B."/>
            <person name="Zhang J."/>
            <person name="Peng Z."/>
            <person name="Li Y."/>
            <person name="Li N."/>
            <person name="Wang J."/>
            <person name="Chen M."/>
            <person name="He Y."/>
            <person name="Tan F."/>
            <person name="Song X."/>
            <person name="Zheng Q."/>
            <person name="Huang R."/>
            <person name="Yang H."/>
            <person name="Du X."/>
            <person name="Chen L."/>
            <person name="Yang M."/>
            <person name="Gaffney P.M."/>
            <person name="Wang S."/>
            <person name="Luo L."/>
            <person name="She Z."/>
            <person name="Ming Y."/>
            <person name="Huang W."/>
            <person name="Zhang S."/>
            <person name="Huang B."/>
            <person name="Zhang Y."/>
            <person name="Qu T."/>
            <person name="Ni P."/>
            <person name="Miao G."/>
            <person name="Wang J."/>
            <person name="Wang Q."/>
            <person name="Steinberg C.E."/>
            <person name="Wang H."/>
            <person name="Li N."/>
            <person name="Qian L."/>
            <person name="Zhang G."/>
            <person name="Li Y."/>
            <person name="Yang H."/>
            <person name="Liu X."/>
            <person name="Wang J."/>
            <person name="Yin Y."/>
            <person name="Wang J."/>
        </authorList>
    </citation>
    <scope>NUCLEOTIDE SEQUENCE [LARGE SCALE GENOMIC DNA]</scope>
    <source>
        <strain evidence="1">05x7-T-G4-1.051#20</strain>
    </source>
</reference>
<accession>K1PYV7</accession>
<dbReference type="PROSITE" id="PS50835">
    <property type="entry name" value="IG_LIKE"/>
    <property type="match status" value="1"/>
</dbReference>
<dbReference type="Gene3D" id="2.60.40.10">
    <property type="entry name" value="Immunoglobulins"/>
    <property type="match status" value="1"/>
</dbReference>
<dbReference type="InterPro" id="IPR007110">
    <property type="entry name" value="Ig-like_dom"/>
</dbReference>
<dbReference type="HOGENOM" id="CLU_809529_0_0_1"/>
<protein>
    <submittedName>
        <fullName evidence="1">Uncharacterized protein</fullName>
    </submittedName>
</protein>
<name>K1PYV7_MAGGI</name>